<dbReference type="AlphaFoldDB" id="A0A7J6GD02"/>
<evidence type="ECO:0000256" key="1">
    <source>
        <dbReference type="SAM" id="Phobius"/>
    </source>
</evidence>
<evidence type="ECO:0000313" key="3">
    <source>
        <dbReference type="Proteomes" id="UP000583929"/>
    </source>
</evidence>
<keyword evidence="1" id="KW-1133">Transmembrane helix</keyword>
<accession>A0A7J6GD02</accession>
<evidence type="ECO:0000313" key="2">
    <source>
        <dbReference type="EMBL" id="KAF4380845.1"/>
    </source>
</evidence>
<reference evidence="2 3" key="1">
    <citation type="journal article" date="2020" name="bioRxiv">
        <title>Sequence and annotation of 42 cannabis genomes reveals extensive copy number variation in cannabinoid synthesis and pathogen resistance genes.</title>
        <authorList>
            <person name="Mckernan K.J."/>
            <person name="Helbert Y."/>
            <person name="Kane L.T."/>
            <person name="Ebling H."/>
            <person name="Zhang L."/>
            <person name="Liu B."/>
            <person name="Eaton Z."/>
            <person name="Mclaughlin S."/>
            <person name="Kingan S."/>
            <person name="Baybayan P."/>
            <person name="Concepcion G."/>
            <person name="Jordan M."/>
            <person name="Riva A."/>
            <person name="Barbazuk W."/>
            <person name="Harkins T."/>
        </authorList>
    </citation>
    <scope>NUCLEOTIDE SEQUENCE [LARGE SCALE GENOMIC DNA]</scope>
    <source>
        <strain evidence="3">cv. Jamaican Lion 4</strain>
        <tissue evidence="2">Leaf</tissue>
    </source>
</reference>
<gene>
    <name evidence="2" type="ORF">G4B88_009692</name>
</gene>
<organism evidence="2 3">
    <name type="scientific">Cannabis sativa</name>
    <name type="common">Hemp</name>
    <name type="synonym">Marijuana</name>
    <dbReference type="NCBI Taxonomy" id="3483"/>
    <lineage>
        <taxon>Eukaryota</taxon>
        <taxon>Viridiplantae</taxon>
        <taxon>Streptophyta</taxon>
        <taxon>Embryophyta</taxon>
        <taxon>Tracheophyta</taxon>
        <taxon>Spermatophyta</taxon>
        <taxon>Magnoliopsida</taxon>
        <taxon>eudicotyledons</taxon>
        <taxon>Gunneridae</taxon>
        <taxon>Pentapetalae</taxon>
        <taxon>rosids</taxon>
        <taxon>fabids</taxon>
        <taxon>Rosales</taxon>
        <taxon>Cannabaceae</taxon>
        <taxon>Cannabis</taxon>
    </lineage>
</organism>
<keyword evidence="1" id="KW-0472">Membrane</keyword>
<keyword evidence="1" id="KW-0812">Transmembrane</keyword>
<name>A0A7J6GD02_CANSA</name>
<proteinExistence type="predicted"/>
<protein>
    <submittedName>
        <fullName evidence="2">Uncharacterized protein</fullName>
    </submittedName>
</protein>
<dbReference type="EMBL" id="JAATIQ010000117">
    <property type="protein sequence ID" value="KAF4380845.1"/>
    <property type="molecule type" value="Genomic_DNA"/>
</dbReference>
<feature type="transmembrane region" description="Helical" evidence="1">
    <location>
        <begin position="92"/>
        <end position="111"/>
    </location>
</feature>
<dbReference type="Proteomes" id="UP000583929">
    <property type="component" value="Unassembled WGS sequence"/>
</dbReference>
<comment type="caution">
    <text evidence="2">The sequence shown here is derived from an EMBL/GenBank/DDBJ whole genome shotgun (WGS) entry which is preliminary data.</text>
</comment>
<sequence length="118" mass="13617">MCKWHKGGGTETPATIARQREIDIQDELTARERRHFSRLSRSSTTERLTQVMVESSADVFNGMMEDPYSFGLKNGRVSVSQGRRLKLELMGLSYFFFLFFIQMLIPIILGLHCSCIFF</sequence>
<keyword evidence="3" id="KW-1185">Reference proteome</keyword>